<dbReference type="EMBL" id="OV725079">
    <property type="protein sequence ID" value="CAH1395750.1"/>
    <property type="molecule type" value="Genomic_DNA"/>
</dbReference>
<name>A0A9P0H5E1_NEZVI</name>
<accession>A0A9P0H5E1</accession>
<proteinExistence type="predicted"/>
<gene>
    <name evidence="1" type="ORF">NEZAVI_LOCUS5965</name>
</gene>
<reference evidence="1" key="1">
    <citation type="submission" date="2022-01" db="EMBL/GenBank/DDBJ databases">
        <authorList>
            <person name="King R."/>
        </authorList>
    </citation>
    <scope>NUCLEOTIDE SEQUENCE</scope>
</reference>
<dbReference type="AlphaFoldDB" id="A0A9P0H5E1"/>
<sequence length="22" mass="2609">MNLLKSFDSCIDRALMIWMFCA</sequence>
<evidence type="ECO:0000313" key="1">
    <source>
        <dbReference type="EMBL" id="CAH1395750.1"/>
    </source>
</evidence>
<protein>
    <submittedName>
        <fullName evidence="1">Uncharacterized protein</fullName>
    </submittedName>
</protein>
<evidence type="ECO:0000313" key="2">
    <source>
        <dbReference type="Proteomes" id="UP001152798"/>
    </source>
</evidence>
<keyword evidence="2" id="KW-1185">Reference proteome</keyword>
<organism evidence="1 2">
    <name type="scientific">Nezara viridula</name>
    <name type="common">Southern green stink bug</name>
    <name type="synonym">Cimex viridulus</name>
    <dbReference type="NCBI Taxonomy" id="85310"/>
    <lineage>
        <taxon>Eukaryota</taxon>
        <taxon>Metazoa</taxon>
        <taxon>Ecdysozoa</taxon>
        <taxon>Arthropoda</taxon>
        <taxon>Hexapoda</taxon>
        <taxon>Insecta</taxon>
        <taxon>Pterygota</taxon>
        <taxon>Neoptera</taxon>
        <taxon>Paraneoptera</taxon>
        <taxon>Hemiptera</taxon>
        <taxon>Heteroptera</taxon>
        <taxon>Panheteroptera</taxon>
        <taxon>Pentatomomorpha</taxon>
        <taxon>Pentatomoidea</taxon>
        <taxon>Pentatomidae</taxon>
        <taxon>Pentatominae</taxon>
        <taxon>Nezara</taxon>
    </lineage>
</organism>
<dbReference type="Proteomes" id="UP001152798">
    <property type="component" value="Chromosome 3"/>
</dbReference>